<dbReference type="KEGG" id="psco:LY89DRAFT_720253"/>
<dbReference type="AlphaFoldDB" id="A0A194X4N5"/>
<feature type="region of interest" description="Disordered" evidence="1">
    <location>
        <begin position="150"/>
        <end position="213"/>
    </location>
</feature>
<dbReference type="GO" id="GO:0006606">
    <property type="term" value="P:protein import into nucleus"/>
    <property type="evidence" value="ECO:0007669"/>
    <property type="project" value="TreeGrafter"/>
</dbReference>
<dbReference type="InterPro" id="IPR007681">
    <property type="entry name" value="Mog1"/>
</dbReference>
<dbReference type="GO" id="GO:0005085">
    <property type="term" value="F:guanyl-nucleotide exchange factor activity"/>
    <property type="evidence" value="ECO:0007669"/>
    <property type="project" value="TreeGrafter"/>
</dbReference>
<dbReference type="EMBL" id="KQ947419">
    <property type="protein sequence ID" value="KUJ14782.1"/>
    <property type="molecule type" value="Genomic_DNA"/>
</dbReference>
<dbReference type="CDD" id="cd18724">
    <property type="entry name" value="PIN_LabA-like"/>
    <property type="match status" value="1"/>
</dbReference>
<gene>
    <name evidence="2" type="ORF">LY89DRAFT_720253</name>
</gene>
<dbReference type="Gene3D" id="3.40.50.1010">
    <property type="entry name" value="5'-nuclease"/>
    <property type="match status" value="1"/>
</dbReference>
<evidence type="ECO:0000313" key="2">
    <source>
        <dbReference type="EMBL" id="KUJ14782.1"/>
    </source>
</evidence>
<keyword evidence="3" id="KW-1185">Reference proteome</keyword>
<evidence type="ECO:0000313" key="3">
    <source>
        <dbReference type="Proteomes" id="UP000070700"/>
    </source>
</evidence>
<organism evidence="2 3">
    <name type="scientific">Mollisia scopiformis</name>
    <name type="common">Conifer needle endophyte fungus</name>
    <name type="synonym">Phialocephala scopiformis</name>
    <dbReference type="NCBI Taxonomy" id="149040"/>
    <lineage>
        <taxon>Eukaryota</taxon>
        <taxon>Fungi</taxon>
        <taxon>Dikarya</taxon>
        <taxon>Ascomycota</taxon>
        <taxon>Pezizomycotina</taxon>
        <taxon>Leotiomycetes</taxon>
        <taxon>Helotiales</taxon>
        <taxon>Mollisiaceae</taxon>
        <taxon>Mollisia</taxon>
    </lineage>
</organism>
<sequence length="527" mass="59212">MDESDDNRESPWDFTAARQFMHAFNSYPPEDAFQDDSIPEFKLYNPKLQAPKALGDFDRLFTFFGQPPLTIAPRRRSNDSSSAKNEDTSTPPSSAPDDDSEDFEHFVHKAKEVRWTDQEGTAELAEFRRRSTRGSTTEDLDASVIAQLLEATDPSGLESDDEDESTLKSRHSSQARAQKTRFGVNVLSVSKERDKGKHQEQVQTFSPSASSFLPASITPPKPFGALPPPPRITPNNFVDPLIIKPYHTLTVNEQKVKLVKRLARRFLQEAKLLKTPEAIINNGGNIHPKGVHVFVDLSNIVIGFYERIKINRVHAGRLHPNAYTKQPPFSFHSLTLILERGRAVGRRVMVGSTSNLIYDPNGHKLPDHILEAERLGYEPNILERVAKPLRAAPPRRRGGSGSGYATSGHSSASESQFAGRFKMKEQAVDELLQMKMLESLLDFEPSTIVLASGDAAEAEYSGGFLKSVERALERGWKVEVMAWSKGLSYEYRSRDLLKKWEGKLSIIELDEFCEEMLAIYAQKWVIV</sequence>
<dbReference type="GeneID" id="28828279"/>
<feature type="compositionally biased region" description="Basic and acidic residues" evidence="1">
    <location>
        <begin position="190"/>
        <end position="200"/>
    </location>
</feature>
<dbReference type="PANTHER" id="PTHR15837">
    <property type="entry name" value="RAN GUANINE NUCLEOTIDE RELEASE FACTOR"/>
    <property type="match status" value="1"/>
</dbReference>
<dbReference type="STRING" id="149040.A0A194X4N5"/>
<feature type="region of interest" description="Disordered" evidence="1">
    <location>
        <begin position="388"/>
        <end position="411"/>
    </location>
</feature>
<name>A0A194X4N5_MOLSC</name>
<dbReference type="PANTHER" id="PTHR15837:SF5">
    <property type="entry name" value="NYN DOMAIN-CONTAINING PROTEIN"/>
    <property type="match status" value="1"/>
</dbReference>
<dbReference type="InParanoid" id="A0A194X4N5"/>
<dbReference type="RefSeq" id="XP_018069137.1">
    <property type="nucleotide sequence ID" value="XM_018218553.1"/>
</dbReference>
<accession>A0A194X4N5</accession>
<evidence type="ECO:0000256" key="1">
    <source>
        <dbReference type="SAM" id="MobiDB-lite"/>
    </source>
</evidence>
<feature type="region of interest" description="Disordered" evidence="1">
    <location>
        <begin position="69"/>
        <end position="101"/>
    </location>
</feature>
<protein>
    <recommendedName>
        <fullName evidence="4">NYN domain-containing protein</fullName>
    </recommendedName>
</protein>
<dbReference type="GO" id="GO:0031267">
    <property type="term" value="F:small GTPase binding"/>
    <property type="evidence" value="ECO:0007669"/>
    <property type="project" value="TreeGrafter"/>
</dbReference>
<reference evidence="2 3" key="1">
    <citation type="submission" date="2015-10" db="EMBL/GenBank/DDBJ databases">
        <title>Full genome of DAOMC 229536 Phialocephala scopiformis, a fungal endophyte of spruce producing the potent anti-insectan compound rugulosin.</title>
        <authorList>
            <consortium name="DOE Joint Genome Institute"/>
            <person name="Walker A.K."/>
            <person name="Frasz S.L."/>
            <person name="Seifert K.A."/>
            <person name="Miller J.D."/>
            <person name="Mondo S.J."/>
            <person name="Labutti K."/>
            <person name="Lipzen A."/>
            <person name="Dockter R."/>
            <person name="Kennedy M."/>
            <person name="Grigoriev I.V."/>
            <person name="Spatafora J.W."/>
        </authorList>
    </citation>
    <scope>NUCLEOTIDE SEQUENCE [LARGE SCALE GENOMIC DNA]</scope>
    <source>
        <strain evidence="2 3">CBS 120377</strain>
    </source>
</reference>
<dbReference type="OrthoDB" id="5590473at2759"/>
<dbReference type="Proteomes" id="UP000070700">
    <property type="component" value="Unassembled WGS sequence"/>
</dbReference>
<dbReference type="GO" id="GO:0005634">
    <property type="term" value="C:nucleus"/>
    <property type="evidence" value="ECO:0007669"/>
    <property type="project" value="TreeGrafter"/>
</dbReference>
<evidence type="ECO:0008006" key="4">
    <source>
        <dbReference type="Google" id="ProtNLM"/>
    </source>
</evidence>
<proteinExistence type="predicted"/>